<evidence type="ECO:0000256" key="1">
    <source>
        <dbReference type="ARBA" id="ARBA00004370"/>
    </source>
</evidence>
<proteinExistence type="inferred from homology"/>
<keyword evidence="7" id="KW-0472">Membrane</keyword>
<dbReference type="WBParaSite" id="Pan_g21142.t1">
    <property type="protein sequence ID" value="Pan_g21142.t1"/>
    <property type="gene ID" value="Pan_g21142"/>
</dbReference>
<evidence type="ECO:0000256" key="4">
    <source>
        <dbReference type="ARBA" id="ARBA00022741"/>
    </source>
</evidence>
<feature type="region of interest" description="Disordered" evidence="11">
    <location>
        <begin position="21"/>
        <end position="59"/>
    </location>
</feature>
<evidence type="ECO:0000256" key="3">
    <source>
        <dbReference type="ARBA" id="ARBA00022593"/>
    </source>
</evidence>
<dbReference type="GO" id="GO:0005778">
    <property type="term" value="C:peroxisomal membrane"/>
    <property type="evidence" value="ECO:0007669"/>
    <property type="project" value="TreeGrafter"/>
</dbReference>
<dbReference type="Proteomes" id="UP000492821">
    <property type="component" value="Unassembled WGS sequence"/>
</dbReference>
<reference evidence="14" key="2">
    <citation type="submission" date="2020-10" db="UniProtKB">
        <authorList>
            <consortium name="WormBaseParasite"/>
        </authorList>
    </citation>
    <scope>IDENTIFICATION</scope>
</reference>
<dbReference type="AlphaFoldDB" id="A0A7E4VJ66"/>
<keyword evidence="4" id="KW-0547">Nucleotide-binding</keyword>
<accession>A0A7E4VJ66</accession>
<comment type="catalytic activity">
    <reaction evidence="10">
        <text>ATP + H2O = ADP + phosphate + H(+)</text>
        <dbReference type="Rhea" id="RHEA:13065"/>
        <dbReference type="ChEBI" id="CHEBI:15377"/>
        <dbReference type="ChEBI" id="CHEBI:15378"/>
        <dbReference type="ChEBI" id="CHEBI:30616"/>
        <dbReference type="ChEBI" id="CHEBI:43474"/>
        <dbReference type="ChEBI" id="CHEBI:456216"/>
    </reaction>
    <physiologicalReaction direction="left-to-right" evidence="10">
        <dbReference type="Rhea" id="RHEA:13066"/>
    </physiologicalReaction>
</comment>
<dbReference type="PANTHER" id="PTHR23077:SF9">
    <property type="entry name" value="PEROXISOMAL ATPASE PEX6"/>
    <property type="match status" value="1"/>
</dbReference>
<evidence type="ECO:0000259" key="12">
    <source>
        <dbReference type="SMART" id="SM00382"/>
    </source>
</evidence>
<keyword evidence="5" id="KW-0378">Hydrolase</keyword>
<evidence type="ECO:0000256" key="7">
    <source>
        <dbReference type="ARBA" id="ARBA00023136"/>
    </source>
</evidence>
<comment type="similarity">
    <text evidence="2">Belongs to the AAA ATPase family.</text>
</comment>
<dbReference type="GO" id="GO:0016558">
    <property type="term" value="P:protein import into peroxisome matrix"/>
    <property type="evidence" value="ECO:0007669"/>
    <property type="project" value="TreeGrafter"/>
</dbReference>
<reference evidence="13" key="1">
    <citation type="journal article" date="2013" name="Genetics">
        <title>The draft genome and transcriptome of Panagrellus redivivus are shaped by the harsh demands of a free-living lifestyle.</title>
        <authorList>
            <person name="Srinivasan J."/>
            <person name="Dillman A.R."/>
            <person name="Macchietto M.G."/>
            <person name="Heikkinen L."/>
            <person name="Lakso M."/>
            <person name="Fracchia K.M."/>
            <person name="Antoshechkin I."/>
            <person name="Mortazavi A."/>
            <person name="Wong G."/>
            <person name="Sternberg P.W."/>
        </authorList>
    </citation>
    <scope>NUCLEOTIDE SEQUENCE [LARGE SCALE GENOMIC DNA]</scope>
    <source>
        <strain evidence="13">MT8872</strain>
    </source>
</reference>
<dbReference type="SMART" id="SM00382">
    <property type="entry name" value="AAA"/>
    <property type="match status" value="1"/>
</dbReference>
<evidence type="ECO:0000313" key="14">
    <source>
        <dbReference type="WBParaSite" id="Pan_g21142.t1"/>
    </source>
</evidence>
<dbReference type="InterPro" id="IPR003959">
    <property type="entry name" value="ATPase_AAA_core"/>
</dbReference>
<dbReference type="InterPro" id="IPR003593">
    <property type="entry name" value="AAA+_ATPase"/>
</dbReference>
<dbReference type="PANTHER" id="PTHR23077">
    <property type="entry name" value="AAA-FAMILY ATPASE"/>
    <property type="match status" value="1"/>
</dbReference>
<evidence type="ECO:0000256" key="8">
    <source>
        <dbReference type="ARBA" id="ARBA00034811"/>
    </source>
</evidence>
<evidence type="ECO:0000256" key="5">
    <source>
        <dbReference type="ARBA" id="ARBA00022801"/>
    </source>
</evidence>
<evidence type="ECO:0000256" key="2">
    <source>
        <dbReference type="ARBA" id="ARBA00006914"/>
    </source>
</evidence>
<dbReference type="Gene3D" id="3.40.50.300">
    <property type="entry name" value="P-loop containing nucleotide triphosphate hydrolases"/>
    <property type="match status" value="2"/>
</dbReference>
<dbReference type="GO" id="GO:0005829">
    <property type="term" value="C:cytosol"/>
    <property type="evidence" value="ECO:0007669"/>
    <property type="project" value="TreeGrafter"/>
</dbReference>
<evidence type="ECO:0000256" key="6">
    <source>
        <dbReference type="ARBA" id="ARBA00022840"/>
    </source>
</evidence>
<organism evidence="13 14">
    <name type="scientific">Panagrellus redivivus</name>
    <name type="common">Microworm</name>
    <dbReference type="NCBI Taxonomy" id="6233"/>
    <lineage>
        <taxon>Eukaryota</taxon>
        <taxon>Metazoa</taxon>
        <taxon>Ecdysozoa</taxon>
        <taxon>Nematoda</taxon>
        <taxon>Chromadorea</taxon>
        <taxon>Rhabditida</taxon>
        <taxon>Tylenchina</taxon>
        <taxon>Panagrolaimomorpha</taxon>
        <taxon>Panagrolaimoidea</taxon>
        <taxon>Panagrolaimidae</taxon>
        <taxon>Panagrellus</taxon>
    </lineage>
</organism>
<feature type="compositionally biased region" description="Basic residues" evidence="11">
    <location>
        <begin position="24"/>
        <end position="33"/>
    </location>
</feature>
<dbReference type="Gene3D" id="1.10.8.60">
    <property type="match status" value="1"/>
</dbReference>
<evidence type="ECO:0000256" key="10">
    <source>
        <dbReference type="ARBA" id="ARBA00048778"/>
    </source>
</evidence>
<dbReference type="InterPro" id="IPR050168">
    <property type="entry name" value="AAA_ATPase_domain"/>
</dbReference>
<dbReference type="FunFam" id="3.40.50.300:FF:000109">
    <property type="entry name" value="Peroxisomal biogenesis factor 6"/>
    <property type="match status" value="1"/>
</dbReference>
<name>A0A7E4VJ66_PANRE</name>
<dbReference type="Pfam" id="PF00004">
    <property type="entry name" value="AAA"/>
    <property type="match status" value="1"/>
</dbReference>
<keyword evidence="6" id="KW-0067">ATP-binding</keyword>
<sequence length="879" mass="96461">MSDIGDSLILYVSLQGESEWASSMRRHSSKSSMRKSDGSVIDSSEDDEFTAVSGGGISRSSTTSSFGNFLMGYEDLEGSAKAAVLAAAPFYLGAVAGSIKAEITVKVGENAIPQLYNSDPYLCLSRTEILLRRLVPYQPYMVSWWTTPIITTSPTDGAGQFLGKRVFRILPVKSLRSPHVNDQIAINTFKKPRRTLAELIGNLPGGRIDTLTAFELLGVNNYQEKSVIARVEAPVEAIPIAREVKLARIDSNVDGTSIDDEDINALLKKHFKTPKLLTAGGLLRLAPEKAPEVFFEVTFTLKSDAEPLPDITHQACLTDPSTSFYQLPPIRRHCPRKRVNRDEQFVPQNLRDLSTRIFRLLKPQFETKENVENTFMSMPVVSVLAASPGSGGNLALELLAEALAVEVVKIDCLNYWNIEGKNRENEIKADLESALAMAPAVFVVENVTALKDAPGSSLDSGNKTLDKLCKSVSKLSAESNLAVTFTCEKTDLAELPQALAQLVHFEFVLPDLDADERTKYYEFLKKHQNLSEEVTIDKFLALTRGFVLAELDQVTLDCRRQQVILKSDLIQLQFLEKAVEKRNKSFSDAIGAPKIPNVKWDDVGGLEDVKKAIAESLKLNLKPSASKGLKRSGIVLYGPPGCGKTLLAKAVANQFGVTFLSVKGPELLNQYVGQSEQNLRIIFEKARLASPSIVFFDEMDSLAPNRGAADDSGGVMDRMVSQLLAELDTLHSTKNCDVFIMAATNRPDLLDPALLIPGRFDKAIHVRPATDIESKLRILRPLSEKVTLDDGITVEDIAKMCPELMSGADLSSLMQKSAMAALREVILNIEADPEASKNIDLNEIQVKIGSKHVHTALQDFAGSLSKTDLDHYANLENQL</sequence>
<evidence type="ECO:0000256" key="9">
    <source>
        <dbReference type="ARBA" id="ARBA00034920"/>
    </source>
</evidence>
<evidence type="ECO:0000256" key="11">
    <source>
        <dbReference type="SAM" id="MobiDB-lite"/>
    </source>
</evidence>
<dbReference type="GO" id="GO:0016887">
    <property type="term" value="F:ATP hydrolysis activity"/>
    <property type="evidence" value="ECO:0007669"/>
    <property type="project" value="InterPro"/>
</dbReference>
<comment type="subcellular location">
    <subcellularLocation>
        <location evidence="1">Membrane</location>
    </subcellularLocation>
</comment>
<dbReference type="GO" id="GO:0005524">
    <property type="term" value="F:ATP binding"/>
    <property type="evidence" value="ECO:0007669"/>
    <property type="project" value="UniProtKB-KW"/>
</dbReference>
<evidence type="ECO:0000313" key="13">
    <source>
        <dbReference type="Proteomes" id="UP000492821"/>
    </source>
</evidence>
<dbReference type="SUPFAM" id="SSF52540">
    <property type="entry name" value="P-loop containing nucleoside triphosphate hydrolases"/>
    <property type="match status" value="2"/>
</dbReference>
<keyword evidence="13" id="KW-1185">Reference proteome</keyword>
<protein>
    <recommendedName>
        <fullName evidence="8">Peroxisomal ATPase PEX6</fullName>
    </recommendedName>
    <alternativeName>
        <fullName evidence="9">Peroxin-6</fullName>
    </alternativeName>
</protein>
<keyword evidence="3" id="KW-0962">Peroxisome biogenesis</keyword>
<feature type="domain" description="AAA+ ATPase" evidence="12">
    <location>
        <begin position="630"/>
        <end position="770"/>
    </location>
</feature>
<dbReference type="InterPro" id="IPR027417">
    <property type="entry name" value="P-loop_NTPase"/>
</dbReference>